<dbReference type="Proteomes" id="UP000276133">
    <property type="component" value="Unassembled WGS sequence"/>
</dbReference>
<keyword evidence="1" id="KW-0863">Zinc-finger</keyword>
<dbReference type="AlphaFoldDB" id="A0A3M7SV54"/>
<dbReference type="InterPro" id="IPR007527">
    <property type="entry name" value="Znf_SWIM"/>
</dbReference>
<evidence type="ECO:0000256" key="1">
    <source>
        <dbReference type="PROSITE-ProRule" id="PRU00325"/>
    </source>
</evidence>
<proteinExistence type="predicted"/>
<gene>
    <name evidence="3" type="ORF">BpHYR1_012640</name>
</gene>
<evidence type="ECO:0000313" key="4">
    <source>
        <dbReference type="Proteomes" id="UP000276133"/>
    </source>
</evidence>
<reference evidence="3 4" key="1">
    <citation type="journal article" date="2018" name="Sci. Rep.">
        <title>Genomic signatures of local adaptation to the degree of environmental predictability in rotifers.</title>
        <authorList>
            <person name="Franch-Gras L."/>
            <person name="Hahn C."/>
            <person name="Garcia-Roger E.M."/>
            <person name="Carmona M.J."/>
            <person name="Serra M."/>
            <person name="Gomez A."/>
        </authorList>
    </citation>
    <scope>NUCLEOTIDE SEQUENCE [LARGE SCALE GENOMIC DNA]</scope>
    <source>
        <strain evidence="3">HYR1</strain>
    </source>
</reference>
<comment type="caution">
    <text evidence="3">The sequence shown here is derived from an EMBL/GenBank/DDBJ whole genome shotgun (WGS) entry which is preliminary data.</text>
</comment>
<evidence type="ECO:0000259" key="2">
    <source>
        <dbReference type="PROSITE" id="PS50966"/>
    </source>
</evidence>
<organism evidence="3 4">
    <name type="scientific">Brachionus plicatilis</name>
    <name type="common">Marine rotifer</name>
    <name type="synonym">Brachionus muelleri</name>
    <dbReference type="NCBI Taxonomy" id="10195"/>
    <lineage>
        <taxon>Eukaryota</taxon>
        <taxon>Metazoa</taxon>
        <taxon>Spiralia</taxon>
        <taxon>Gnathifera</taxon>
        <taxon>Rotifera</taxon>
        <taxon>Eurotatoria</taxon>
        <taxon>Monogononta</taxon>
        <taxon>Pseudotrocha</taxon>
        <taxon>Ploima</taxon>
        <taxon>Brachionidae</taxon>
        <taxon>Brachionus</taxon>
    </lineage>
</organism>
<protein>
    <recommendedName>
        <fullName evidence="2">SWIM-type domain-containing protein</fullName>
    </recommendedName>
</protein>
<keyword evidence="1" id="KW-0862">Zinc</keyword>
<dbReference type="GO" id="GO:0008270">
    <property type="term" value="F:zinc ion binding"/>
    <property type="evidence" value="ECO:0007669"/>
    <property type="project" value="UniProtKB-KW"/>
</dbReference>
<dbReference type="PROSITE" id="PS50966">
    <property type="entry name" value="ZF_SWIM"/>
    <property type="match status" value="1"/>
</dbReference>
<dbReference type="Pfam" id="PF04434">
    <property type="entry name" value="SWIM"/>
    <property type="match status" value="1"/>
</dbReference>
<evidence type="ECO:0000313" key="3">
    <source>
        <dbReference type="EMBL" id="RNA39565.1"/>
    </source>
</evidence>
<accession>A0A3M7SV54</accession>
<name>A0A3M7SV54_BRAPC</name>
<dbReference type="EMBL" id="REGN01000739">
    <property type="protein sequence ID" value="RNA39565.1"/>
    <property type="molecule type" value="Genomic_DNA"/>
</dbReference>
<sequence>MFIIDLASFRFFTTILYIDNFKLMGKRSYIFNGYYTLNTKENTCSCKYFVKYAYCSHLMTSK</sequence>
<keyword evidence="1" id="KW-0479">Metal-binding</keyword>
<keyword evidence="4" id="KW-1185">Reference proteome</keyword>
<feature type="domain" description="SWIM-type" evidence="2">
    <location>
        <begin position="35"/>
        <end position="59"/>
    </location>
</feature>